<evidence type="ECO:0000313" key="2">
    <source>
        <dbReference type="Proteomes" id="UP000887116"/>
    </source>
</evidence>
<name>A0A8X6IDR3_TRICU</name>
<proteinExistence type="predicted"/>
<organism evidence="1 2">
    <name type="scientific">Trichonephila clavata</name>
    <name type="common">Joro spider</name>
    <name type="synonym">Nephila clavata</name>
    <dbReference type="NCBI Taxonomy" id="2740835"/>
    <lineage>
        <taxon>Eukaryota</taxon>
        <taxon>Metazoa</taxon>
        <taxon>Ecdysozoa</taxon>
        <taxon>Arthropoda</taxon>
        <taxon>Chelicerata</taxon>
        <taxon>Arachnida</taxon>
        <taxon>Araneae</taxon>
        <taxon>Araneomorphae</taxon>
        <taxon>Entelegynae</taxon>
        <taxon>Araneoidea</taxon>
        <taxon>Nephilidae</taxon>
        <taxon>Trichonephila</taxon>
    </lineage>
</organism>
<sequence>MDGGSCAGNLMPSKPLMFKMKMLLHVKVNYVINLHELKIGSLANEALTQ</sequence>
<evidence type="ECO:0000313" key="1">
    <source>
        <dbReference type="EMBL" id="GFR20224.1"/>
    </source>
</evidence>
<dbReference type="AlphaFoldDB" id="A0A8X6IDR3"/>
<dbReference type="EMBL" id="BMAO01037797">
    <property type="protein sequence ID" value="GFR20224.1"/>
    <property type="molecule type" value="Genomic_DNA"/>
</dbReference>
<protein>
    <submittedName>
        <fullName evidence="1">Uncharacterized protein</fullName>
    </submittedName>
</protein>
<feature type="non-terminal residue" evidence="1">
    <location>
        <position position="49"/>
    </location>
</feature>
<gene>
    <name evidence="1" type="ORF">TNCT_310621</name>
</gene>
<reference evidence="1" key="1">
    <citation type="submission" date="2020-07" db="EMBL/GenBank/DDBJ databases">
        <title>Multicomponent nature underlies the extraordinary mechanical properties of spider dragline silk.</title>
        <authorList>
            <person name="Kono N."/>
            <person name="Nakamura H."/>
            <person name="Mori M."/>
            <person name="Yoshida Y."/>
            <person name="Ohtoshi R."/>
            <person name="Malay A.D."/>
            <person name="Moran D.A.P."/>
            <person name="Tomita M."/>
            <person name="Numata K."/>
            <person name="Arakawa K."/>
        </authorList>
    </citation>
    <scope>NUCLEOTIDE SEQUENCE</scope>
</reference>
<dbReference type="Proteomes" id="UP000887116">
    <property type="component" value="Unassembled WGS sequence"/>
</dbReference>
<comment type="caution">
    <text evidence="1">The sequence shown here is derived from an EMBL/GenBank/DDBJ whole genome shotgun (WGS) entry which is preliminary data.</text>
</comment>
<accession>A0A8X6IDR3</accession>
<keyword evidence="2" id="KW-1185">Reference proteome</keyword>